<reference evidence="1" key="1">
    <citation type="journal article" date="2021" name="New Phytol.">
        <title>Evolutionary innovations through gain and loss of genes in the ectomycorrhizal Boletales.</title>
        <authorList>
            <person name="Wu G."/>
            <person name="Miyauchi S."/>
            <person name="Morin E."/>
            <person name="Kuo A."/>
            <person name="Drula E."/>
            <person name="Varga T."/>
            <person name="Kohler A."/>
            <person name="Feng B."/>
            <person name="Cao Y."/>
            <person name="Lipzen A."/>
            <person name="Daum C."/>
            <person name="Hundley H."/>
            <person name="Pangilinan J."/>
            <person name="Johnson J."/>
            <person name="Barry K."/>
            <person name="LaButti K."/>
            <person name="Ng V."/>
            <person name="Ahrendt S."/>
            <person name="Min B."/>
            <person name="Choi I.G."/>
            <person name="Park H."/>
            <person name="Plett J.M."/>
            <person name="Magnuson J."/>
            <person name="Spatafora J.W."/>
            <person name="Nagy L.G."/>
            <person name="Henrissat B."/>
            <person name="Grigoriev I.V."/>
            <person name="Yang Z.L."/>
            <person name="Xu J."/>
            <person name="Martin F.M."/>
        </authorList>
    </citation>
    <scope>NUCLEOTIDE SEQUENCE</scope>
    <source>
        <strain evidence="1">ATCC 28755</strain>
    </source>
</reference>
<evidence type="ECO:0000313" key="2">
    <source>
        <dbReference type="Proteomes" id="UP000790377"/>
    </source>
</evidence>
<name>A0ACB8AQJ1_9AGAM</name>
<keyword evidence="2" id="KW-1185">Reference proteome</keyword>
<sequence>MTYRGTDDLRGYLKDAILPRLEYAPKATPLCISGHKTHRNHLTVRNQRYRQLYNISPIKPLYDMLVVEWIKKKIPNRSLGVLDEDEETGRTLSVPSSHKFEIAHISLPPVRDLERIYSFVLQFPLQTAERIIHLVFPKAKCWHFETNFDDNDTAIYREIHWSDYLDSEHPANKYVAIIIACQPSWILSYEDLWQFTELCSLPTDEFHFRGKERLWGKLWDSCVRKRAHFFVLTSYQHWVFGTFSEGYTSALVSPVISAGSRDPTIMEALVYWIATALGAPDSFMWPNIPEPINNLHPEFKIPESPKDLSALAFAESLSSWDGKSEEPVSSAGCATAVPDEDMKTPTIFLKPRDSSKTREMVRTWLAGVLSSNIMRPQHLTISEEWKGDTNAEPLMSDFFDELSSLCSSSSEDTETGAPQGHWLALPCSDVKESVVLAIPKSTTMP</sequence>
<gene>
    <name evidence="1" type="ORF">BJ138DRAFT_1076501</name>
</gene>
<comment type="caution">
    <text evidence="1">The sequence shown here is derived from an EMBL/GenBank/DDBJ whole genome shotgun (WGS) entry which is preliminary data.</text>
</comment>
<protein>
    <submittedName>
        <fullName evidence="1">Uncharacterized protein</fullName>
    </submittedName>
</protein>
<organism evidence="1 2">
    <name type="scientific">Hygrophoropsis aurantiaca</name>
    <dbReference type="NCBI Taxonomy" id="72124"/>
    <lineage>
        <taxon>Eukaryota</taxon>
        <taxon>Fungi</taxon>
        <taxon>Dikarya</taxon>
        <taxon>Basidiomycota</taxon>
        <taxon>Agaricomycotina</taxon>
        <taxon>Agaricomycetes</taxon>
        <taxon>Agaricomycetidae</taxon>
        <taxon>Boletales</taxon>
        <taxon>Coniophorineae</taxon>
        <taxon>Hygrophoropsidaceae</taxon>
        <taxon>Hygrophoropsis</taxon>
    </lineage>
</organism>
<dbReference type="Proteomes" id="UP000790377">
    <property type="component" value="Unassembled WGS sequence"/>
</dbReference>
<proteinExistence type="predicted"/>
<evidence type="ECO:0000313" key="1">
    <source>
        <dbReference type="EMBL" id="KAH7915780.1"/>
    </source>
</evidence>
<accession>A0ACB8AQJ1</accession>
<dbReference type="EMBL" id="MU267596">
    <property type="protein sequence ID" value="KAH7915780.1"/>
    <property type="molecule type" value="Genomic_DNA"/>
</dbReference>